<feature type="domain" description="GATA-type" evidence="11">
    <location>
        <begin position="188"/>
        <end position="220"/>
    </location>
</feature>
<dbReference type="OMA" id="YDPYDMG"/>
<dbReference type="InterPro" id="IPR000679">
    <property type="entry name" value="Znf_GATA"/>
</dbReference>
<protein>
    <recommendedName>
        <fullName evidence="11">GATA-type domain-containing protein</fullName>
    </recommendedName>
</protein>
<keyword evidence="4" id="KW-0862">Zinc</keyword>
<dbReference type="SUPFAM" id="SSF57716">
    <property type="entry name" value="Glucocorticoid receptor-like (DNA-binding domain)"/>
    <property type="match status" value="1"/>
</dbReference>
<evidence type="ECO:0000256" key="6">
    <source>
        <dbReference type="ARBA" id="ARBA00023163"/>
    </source>
</evidence>
<dbReference type="PANTHER" id="PTHR47255:SF4">
    <property type="entry name" value="GATA ZINC FINGER DOMAIN-CONTAINING PROTEIN 12"/>
    <property type="match status" value="1"/>
</dbReference>
<dbReference type="PROSITE" id="PS50114">
    <property type="entry name" value="GATA_ZN_FINGER_2"/>
    <property type="match status" value="1"/>
</dbReference>
<evidence type="ECO:0000256" key="5">
    <source>
        <dbReference type="ARBA" id="ARBA00023015"/>
    </source>
</evidence>
<gene>
    <name evidence="12" type="ORF">BDA96_10G228600</name>
</gene>
<reference evidence="12" key="1">
    <citation type="journal article" date="2019" name="BMC Genomics">
        <title>A new reference genome for Sorghum bicolor reveals high levels of sequence similarity between sweet and grain genotypes: implications for the genetics of sugar metabolism.</title>
        <authorList>
            <person name="Cooper E.A."/>
            <person name="Brenton Z.W."/>
            <person name="Flinn B.S."/>
            <person name="Jenkins J."/>
            <person name="Shu S."/>
            <person name="Flowers D."/>
            <person name="Luo F."/>
            <person name="Wang Y."/>
            <person name="Xia P."/>
            <person name="Barry K."/>
            <person name="Daum C."/>
            <person name="Lipzen A."/>
            <person name="Yoshinaga Y."/>
            <person name="Schmutz J."/>
            <person name="Saski C."/>
            <person name="Vermerris W."/>
            <person name="Kresovich S."/>
        </authorList>
    </citation>
    <scope>NUCLEOTIDE SEQUENCE</scope>
</reference>
<dbReference type="EMBL" id="CM027689">
    <property type="protein sequence ID" value="KAG0514848.1"/>
    <property type="molecule type" value="Genomic_DNA"/>
</dbReference>
<evidence type="ECO:0000259" key="11">
    <source>
        <dbReference type="PROSITE" id="PS50114"/>
    </source>
</evidence>
<organism evidence="12 13">
    <name type="scientific">Sorghum bicolor</name>
    <name type="common">Sorghum</name>
    <name type="synonym">Sorghum vulgare</name>
    <dbReference type="NCBI Taxonomy" id="4558"/>
    <lineage>
        <taxon>Eukaryota</taxon>
        <taxon>Viridiplantae</taxon>
        <taxon>Streptophyta</taxon>
        <taxon>Embryophyta</taxon>
        <taxon>Tracheophyta</taxon>
        <taxon>Spermatophyta</taxon>
        <taxon>Magnoliopsida</taxon>
        <taxon>Liliopsida</taxon>
        <taxon>Poales</taxon>
        <taxon>Poaceae</taxon>
        <taxon>PACMAD clade</taxon>
        <taxon>Panicoideae</taxon>
        <taxon>Andropogonodae</taxon>
        <taxon>Andropogoneae</taxon>
        <taxon>Sorghinae</taxon>
        <taxon>Sorghum</taxon>
    </lineage>
</organism>
<evidence type="ECO:0000313" key="12">
    <source>
        <dbReference type="EMBL" id="KAG0514848.1"/>
    </source>
</evidence>
<dbReference type="PROSITE" id="PS00344">
    <property type="entry name" value="GATA_ZN_FINGER_1"/>
    <property type="match status" value="1"/>
</dbReference>
<dbReference type="Proteomes" id="UP000807115">
    <property type="component" value="Chromosome 10"/>
</dbReference>
<dbReference type="InterPro" id="IPR013088">
    <property type="entry name" value="Znf_NHR/GATA"/>
</dbReference>
<evidence type="ECO:0000256" key="2">
    <source>
        <dbReference type="ARBA" id="ARBA00022723"/>
    </source>
</evidence>
<dbReference type="CDD" id="cd00202">
    <property type="entry name" value="ZnF_GATA"/>
    <property type="match status" value="1"/>
</dbReference>
<dbReference type="InterPro" id="IPR052138">
    <property type="entry name" value="GATA_ZnFinger_Domain"/>
</dbReference>
<evidence type="ECO:0000256" key="10">
    <source>
        <dbReference type="SAM" id="MobiDB-lite"/>
    </source>
</evidence>
<evidence type="ECO:0000256" key="8">
    <source>
        <dbReference type="ARBA" id="ARBA00024019"/>
    </source>
</evidence>
<keyword evidence="5" id="KW-0805">Transcription regulation</keyword>
<comment type="caution">
    <text evidence="12">The sequence shown here is derived from an EMBL/GenBank/DDBJ whole genome shotgun (WGS) entry which is preliminary data.</text>
</comment>
<dbReference type="Gramene" id="EER88552">
    <property type="protein sequence ID" value="EER88552"/>
    <property type="gene ID" value="SORBI_3010G173400"/>
</dbReference>
<comment type="similarity">
    <text evidence="8">Belongs to the type IV zinc-finger family. Class B subfamily.</text>
</comment>
<evidence type="ECO:0000256" key="1">
    <source>
        <dbReference type="ARBA" id="ARBA00004123"/>
    </source>
</evidence>
<dbReference type="GO" id="GO:0006355">
    <property type="term" value="P:regulation of DNA-templated transcription"/>
    <property type="evidence" value="ECO:0007669"/>
    <property type="project" value="InterPro"/>
</dbReference>
<dbReference type="SMART" id="SM00401">
    <property type="entry name" value="ZnF_GATA"/>
    <property type="match status" value="1"/>
</dbReference>
<feature type="region of interest" description="Disordered" evidence="10">
    <location>
        <begin position="233"/>
        <end position="269"/>
    </location>
</feature>
<proteinExistence type="inferred from homology"/>
<dbReference type="GO" id="GO:0005634">
    <property type="term" value="C:nucleus"/>
    <property type="evidence" value="ECO:0007669"/>
    <property type="project" value="UniProtKB-SubCell"/>
</dbReference>
<keyword evidence="7" id="KW-0539">Nucleus</keyword>
<dbReference type="SMR" id="A0A921Q3V4"/>
<keyword evidence="2" id="KW-0479">Metal-binding</keyword>
<evidence type="ECO:0000313" key="13">
    <source>
        <dbReference type="Proteomes" id="UP000807115"/>
    </source>
</evidence>
<keyword evidence="6" id="KW-0804">Transcription</keyword>
<name>A0A921Q3V4_SORBI</name>
<evidence type="ECO:0000256" key="9">
    <source>
        <dbReference type="PROSITE-ProRule" id="PRU00094"/>
    </source>
</evidence>
<dbReference type="OrthoDB" id="2162994at2759"/>
<dbReference type="Gene3D" id="3.30.50.10">
    <property type="entry name" value="Erythroid Transcription Factor GATA-1, subunit A"/>
    <property type="match status" value="1"/>
</dbReference>
<dbReference type="GO" id="GO:0008270">
    <property type="term" value="F:zinc ion binding"/>
    <property type="evidence" value="ECO:0007669"/>
    <property type="project" value="UniProtKB-KW"/>
</dbReference>
<dbReference type="GO" id="GO:0043565">
    <property type="term" value="F:sequence-specific DNA binding"/>
    <property type="evidence" value="ECO:0007669"/>
    <property type="project" value="InterPro"/>
</dbReference>
<accession>A0A921Q3V4</accession>
<keyword evidence="3 9" id="KW-0863">Zinc-finger</keyword>
<evidence type="ECO:0000256" key="3">
    <source>
        <dbReference type="ARBA" id="ARBA00022771"/>
    </source>
</evidence>
<sequence>MSAIYMSQLSTALPLMEGDHHHHHHHHHQGHFQAFTLPKDPPILFPFVISNSSASESSLSYGSADHHLLRQHRQTMLEPQHMIGGSSSAASSVFATPFPTVESIRDDMIEPASYDPYDMGKLHQVVGGGSSMDACSWTPPAAKMRITRKATAADPSGAGKKPRRRAHQAAGYDADINMSGQPNLGVIRVCSDCNTTKTPLWRSGPCGPKSLCNACGIRQRKARRAMMAAASTSGPAAVPATDSDKASPSNAAGAAAAHPKVKKEKRSVDVDRSLPFKKRCKVVQVQQDHAAAVAAPAAATDRPAVVVQQAATAAEVGDDDACPSRDLLVDDIGGLISWSRSPPAAPASADAASCSFRASPALPVQQDEITDAAMLLMTLSCGLVRS</sequence>
<comment type="subcellular location">
    <subcellularLocation>
        <location evidence="1">Nucleus</location>
    </subcellularLocation>
</comment>
<dbReference type="PANTHER" id="PTHR47255">
    <property type="entry name" value="GATA TRANSCRIPTION FACTOR 22-RELATED"/>
    <property type="match status" value="1"/>
</dbReference>
<dbReference type="AlphaFoldDB" id="A0A921Q3V4"/>
<dbReference type="FunFam" id="3.30.50.10:FF:000055">
    <property type="entry name" value="GATA transcription factor 21"/>
    <property type="match status" value="1"/>
</dbReference>
<evidence type="ECO:0000256" key="7">
    <source>
        <dbReference type="ARBA" id="ARBA00023242"/>
    </source>
</evidence>
<dbReference type="Pfam" id="PF00320">
    <property type="entry name" value="GATA"/>
    <property type="match status" value="1"/>
</dbReference>
<reference evidence="12" key="2">
    <citation type="submission" date="2020-10" db="EMBL/GenBank/DDBJ databases">
        <authorList>
            <person name="Cooper E.A."/>
            <person name="Brenton Z.W."/>
            <person name="Flinn B.S."/>
            <person name="Jenkins J."/>
            <person name="Shu S."/>
            <person name="Flowers D."/>
            <person name="Luo F."/>
            <person name="Wang Y."/>
            <person name="Xia P."/>
            <person name="Barry K."/>
            <person name="Daum C."/>
            <person name="Lipzen A."/>
            <person name="Yoshinaga Y."/>
            <person name="Schmutz J."/>
            <person name="Saski C."/>
            <person name="Vermerris W."/>
            <person name="Kresovich S."/>
        </authorList>
    </citation>
    <scope>NUCLEOTIDE SEQUENCE</scope>
</reference>
<dbReference type="KEGG" id="sbi:8065027"/>
<feature type="region of interest" description="Disordered" evidence="10">
    <location>
        <begin position="149"/>
        <end position="171"/>
    </location>
</feature>
<evidence type="ECO:0000256" key="4">
    <source>
        <dbReference type="ARBA" id="ARBA00022833"/>
    </source>
</evidence>